<dbReference type="PANTHER" id="PTHR45825">
    <property type="entry name" value="GRANULE-BOUND STARCH SYNTHASE 1, CHLOROPLASTIC/AMYLOPLASTIC"/>
    <property type="match status" value="1"/>
</dbReference>
<dbReference type="NCBIfam" id="TIGR02095">
    <property type="entry name" value="glgA"/>
    <property type="match status" value="1"/>
</dbReference>
<protein>
    <recommendedName>
        <fullName evidence="7">Glycogen synthase</fullName>
        <ecNumber evidence="7">2.4.1.21</ecNumber>
    </recommendedName>
    <alternativeName>
        <fullName evidence="7">Starch [bacterial glycogen] synthase</fullName>
    </alternativeName>
</protein>
<dbReference type="EMBL" id="MFJF01000006">
    <property type="protein sequence ID" value="OGG07935.1"/>
    <property type="molecule type" value="Genomic_DNA"/>
</dbReference>
<dbReference type="InterPro" id="IPR011835">
    <property type="entry name" value="GS/SS"/>
</dbReference>
<comment type="function">
    <text evidence="2 7">Synthesizes alpha-1,4-glucan chains using ADP-glucose.</text>
</comment>
<comment type="similarity">
    <text evidence="3 7">Belongs to the glycosyltransferase 1 family. Bacterial/plant glycogen synthase subfamily.</text>
</comment>
<feature type="domain" description="Glycosyl transferase family 1" evidence="8">
    <location>
        <begin position="291"/>
        <end position="448"/>
    </location>
</feature>
<dbReference type="GO" id="GO:0005978">
    <property type="term" value="P:glycogen biosynthetic process"/>
    <property type="evidence" value="ECO:0007669"/>
    <property type="project" value="UniProtKB-UniRule"/>
</dbReference>
<dbReference type="UniPathway" id="UPA00164"/>
<keyword evidence="5 7" id="KW-0808">Transferase</keyword>
<dbReference type="PANTHER" id="PTHR45825:SF11">
    <property type="entry name" value="ALPHA AMYLASE DOMAIN-CONTAINING PROTEIN"/>
    <property type="match status" value="1"/>
</dbReference>
<proteinExistence type="inferred from homology"/>
<feature type="binding site" evidence="7">
    <location>
        <position position="15"/>
    </location>
    <ligand>
        <name>ADP-alpha-D-glucose</name>
        <dbReference type="ChEBI" id="CHEBI:57498"/>
    </ligand>
</feature>
<evidence type="ECO:0000313" key="11">
    <source>
        <dbReference type="Proteomes" id="UP000177354"/>
    </source>
</evidence>
<evidence type="ECO:0000256" key="4">
    <source>
        <dbReference type="ARBA" id="ARBA00022676"/>
    </source>
</evidence>
<dbReference type="Gene3D" id="3.40.50.2000">
    <property type="entry name" value="Glycogen Phosphorylase B"/>
    <property type="match status" value="2"/>
</dbReference>
<gene>
    <name evidence="7" type="primary">glgA</name>
    <name evidence="10" type="ORF">A2777_00080</name>
</gene>
<evidence type="ECO:0000259" key="9">
    <source>
        <dbReference type="Pfam" id="PF08323"/>
    </source>
</evidence>
<dbReference type="GO" id="GO:0004373">
    <property type="term" value="F:alpha-1,4-glucan glucosyltransferase (UDP-glucose donor) activity"/>
    <property type="evidence" value="ECO:0007669"/>
    <property type="project" value="InterPro"/>
</dbReference>
<dbReference type="GO" id="GO:0009011">
    <property type="term" value="F:alpha-1,4-glucan glucosyltransferase (ADP-glucose donor) activity"/>
    <property type="evidence" value="ECO:0007669"/>
    <property type="project" value="UniProtKB-UniRule"/>
</dbReference>
<comment type="pathway">
    <text evidence="7">Glycan biosynthesis; glycogen biosynthesis.</text>
</comment>
<dbReference type="HAMAP" id="MF_00484">
    <property type="entry name" value="Glycogen_synth"/>
    <property type="match status" value="1"/>
</dbReference>
<evidence type="ECO:0000313" key="10">
    <source>
        <dbReference type="EMBL" id="OGG07935.1"/>
    </source>
</evidence>
<dbReference type="Pfam" id="PF00534">
    <property type="entry name" value="Glycos_transf_1"/>
    <property type="match status" value="1"/>
</dbReference>
<evidence type="ECO:0000256" key="5">
    <source>
        <dbReference type="ARBA" id="ARBA00022679"/>
    </source>
</evidence>
<feature type="domain" description="Starch synthase catalytic" evidence="9">
    <location>
        <begin position="2"/>
        <end position="227"/>
    </location>
</feature>
<dbReference type="Pfam" id="PF08323">
    <property type="entry name" value="Glyco_transf_5"/>
    <property type="match status" value="1"/>
</dbReference>
<evidence type="ECO:0000256" key="7">
    <source>
        <dbReference type="HAMAP-Rule" id="MF_00484"/>
    </source>
</evidence>
<evidence type="ECO:0000256" key="6">
    <source>
        <dbReference type="ARBA" id="ARBA00023056"/>
    </source>
</evidence>
<comment type="caution">
    <text evidence="10">The sequence shown here is derived from an EMBL/GenBank/DDBJ whole genome shotgun (WGS) entry which is preliminary data.</text>
</comment>
<evidence type="ECO:0000256" key="2">
    <source>
        <dbReference type="ARBA" id="ARBA00002764"/>
    </source>
</evidence>
<dbReference type="Proteomes" id="UP000177354">
    <property type="component" value="Unassembled WGS sequence"/>
</dbReference>
<comment type="catalytic activity">
    <reaction evidence="1 7">
        <text>[(1-&gt;4)-alpha-D-glucosyl](n) + ADP-alpha-D-glucose = [(1-&gt;4)-alpha-D-glucosyl](n+1) + ADP + H(+)</text>
        <dbReference type="Rhea" id="RHEA:18189"/>
        <dbReference type="Rhea" id="RHEA-COMP:9584"/>
        <dbReference type="Rhea" id="RHEA-COMP:9587"/>
        <dbReference type="ChEBI" id="CHEBI:15378"/>
        <dbReference type="ChEBI" id="CHEBI:15444"/>
        <dbReference type="ChEBI" id="CHEBI:57498"/>
        <dbReference type="ChEBI" id="CHEBI:456216"/>
        <dbReference type="EC" id="2.4.1.21"/>
    </reaction>
</comment>
<dbReference type="EC" id="2.4.1.21" evidence="7"/>
<dbReference type="InterPro" id="IPR013534">
    <property type="entry name" value="Starch_synth_cat_dom"/>
</dbReference>
<accession>A0A1F5Z6D5</accession>
<dbReference type="AlphaFoldDB" id="A0A1F5Z6D5"/>
<evidence type="ECO:0000256" key="3">
    <source>
        <dbReference type="ARBA" id="ARBA00010281"/>
    </source>
</evidence>
<reference evidence="10 11" key="1">
    <citation type="journal article" date="2016" name="Nat. Commun.">
        <title>Thousands of microbial genomes shed light on interconnected biogeochemical processes in an aquifer system.</title>
        <authorList>
            <person name="Anantharaman K."/>
            <person name="Brown C.T."/>
            <person name="Hug L.A."/>
            <person name="Sharon I."/>
            <person name="Castelle C.J."/>
            <person name="Probst A.J."/>
            <person name="Thomas B.C."/>
            <person name="Singh A."/>
            <person name="Wilkins M.J."/>
            <person name="Karaoz U."/>
            <person name="Brodie E.L."/>
            <person name="Williams K.H."/>
            <person name="Hubbard S.S."/>
            <person name="Banfield J.F."/>
        </authorList>
    </citation>
    <scope>NUCLEOTIDE SEQUENCE [LARGE SCALE GENOMIC DNA]</scope>
</reference>
<dbReference type="SUPFAM" id="SSF53756">
    <property type="entry name" value="UDP-Glycosyltransferase/glycogen phosphorylase"/>
    <property type="match status" value="1"/>
</dbReference>
<keyword evidence="4 7" id="KW-0328">Glycosyltransferase</keyword>
<keyword evidence="6 7" id="KW-0320">Glycogen biosynthesis</keyword>
<dbReference type="CDD" id="cd03791">
    <property type="entry name" value="GT5_Glycogen_synthase_DULL1-like"/>
    <property type="match status" value="1"/>
</dbReference>
<name>A0A1F5Z6D5_9BACT</name>
<organism evidence="10 11">
    <name type="scientific">Candidatus Gottesmanbacteria bacterium RIFCSPHIGHO2_01_FULL_40_15</name>
    <dbReference type="NCBI Taxonomy" id="1798376"/>
    <lineage>
        <taxon>Bacteria</taxon>
        <taxon>Candidatus Gottesmaniibacteriota</taxon>
    </lineage>
</organism>
<evidence type="ECO:0000256" key="1">
    <source>
        <dbReference type="ARBA" id="ARBA00001478"/>
    </source>
</evidence>
<evidence type="ECO:0000259" key="8">
    <source>
        <dbReference type="Pfam" id="PF00534"/>
    </source>
</evidence>
<sequence length="482" mass="55461">MRVLFVVWELDPFLKVGGLGDVASSLPGALRELGVEIRIALPYYRALHLRMVRKYEVNKFHVTYDGRDEQVTILRVAHPITRVPVYLFKNNRYLNESKFPDTYAFFNKAIIEAIKKRKISFRPQIIHINDLHTGLIPLLIKNYGLEIKTILTIHNLSYQGETNEIILDKLGVSKAEALIQKTKKGNRQVNFLAEAIRQSDLINTVSPTYSREILKEKFGAGLDGILRLRKKDLYGILNGIDISFSTLLHAKYVKYPFVYNGILKHFYDWETGKRYNKRFIQHRMGLKVSGNIPLFAYIGRFDPEQKGIEVMYQMLNQGAIKKYQFIILGAGKEEWEEKYRLLCSFNPEMVSCHFVFDTGLAQQIYASSDFLLIPSKYEPCGLIQMIAMGYGTLPVAHRVGGLSDSIKDGVNGFLYTNYSAPNLRKAMDRAVKIWSERKEEYKKMVEAAIRTNFSWKKSARDYIRLYEKLLASSSKDGESGQK</sequence>
<dbReference type="InterPro" id="IPR001296">
    <property type="entry name" value="Glyco_trans_1"/>
</dbReference>